<organism evidence="3 4">
    <name type="scientific">Physcomitrium patens</name>
    <name type="common">Spreading-leaved earth moss</name>
    <name type="synonym">Physcomitrella patens</name>
    <dbReference type="NCBI Taxonomy" id="3218"/>
    <lineage>
        <taxon>Eukaryota</taxon>
        <taxon>Viridiplantae</taxon>
        <taxon>Streptophyta</taxon>
        <taxon>Embryophyta</taxon>
        <taxon>Bryophyta</taxon>
        <taxon>Bryophytina</taxon>
        <taxon>Bryopsida</taxon>
        <taxon>Funariidae</taxon>
        <taxon>Funariales</taxon>
        <taxon>Funariaceae</taxon>
        <taxon>Physcomitrium</taxon>
    </lineage>
</organism>
<sequence>MNVVPWSEMLAKYSIFSRLAASAHINQQLALSRQQCFKGSNVWRFDAQSFYAKEGLALKSRLATLWKSKQKRDVRYFGTTSMAEASPPEKVENLPMVQRENSVGGQSDEAGLLSASMFVDACFFRFLVGKGGITKQMLEKDTDVSLQIPSPKEAKQGKYLVIQGESQEALDNAMHQVNTIINQAIKSPQFQYSHFVSIPLALHPQLLESVKAFQKTVLEFDDESGMSNKGIDKSIFVKHTTFHLTLLMLKLWNEELVQNAADCLQKVTPRVHEALEGSPLTITLRGVDCMKGNPAKAHVLYADVEPNDQAGRLIKASQVITEAFTEAGLVMDKDQTQTLKLHATLMNTTQRAGGESGKRYKKRIPFDATEIMEKYKEHQWGEYHISEVHLSQRFVYDTNGYYRSCNSIPFPEIPSRALTPES</sequence>
<dbReference type="InParanoid" id="A0A7I4F621"/>
<dbReference type="RefSeq" id="XP_024398765.1">
    <property type="nucleotide sequence ID" value="XM_024542997.2"/>
</dbReference>
<dbReference type="Pfam" id="PF00013">
    <property type="entry name" value="KH_1"/>
    <property type="match status" value="1"/>
</dbReference>
<protein>
    <recommendedName>
        <fullName evidence="2">K Homology domain-containing protein</fullName>
    </recommendedName>
</protein>
<dbReference type="SMART" id="SM00322">
    <property type="entry name" value="KH"/>
    <property type="match status" value="1"/>
</dbReference>
<evidence type="ECO:0000256" key="1">
    <source>
        <dbReference type="PROSITE-ProRule" id="PRU00117"/>
    </source>
</evidence>
<dbReference type="GO" id="GO:0003723">
    <property type="term" value="F:RNA binding"/>
    <property type="evidence" value="ECO:0007669"/>
    <property type="project" value="UniProtKB-UniRule"/>
</dbReference>
<gene>
    <name evidence="3" type="primary">LOC112293507</name>
</gene>
<dbReference type="InterPro" id="IPR019510">
    <property type="entry name" value="AKAP7-like_phosphoesterase"/>
</dbReference>
<accession>A0A7I4F621</accession>
<dbReference type="InterPro" id="IPR004087">
    <property type="entry name" value="KH_dom"/>
</dbReference>
<evidence type="ECO:0000259" key="2">
    <source>
        <dbReference type="SMART" id="SM00322"/>
    </source>
</evidence>
<dbReference type="GO" id="GO:0006307">
    <property type="term" value="P:DNA alkylation repair"/>
    <property type="evidence" value="ECO:0007669"/>
    <property type="project" value="InterPro"/>
</dbReference>
<evidence type="ECO:0000313" key="4">
    <source>
        <dbReference type="Proteomes" id="UP000006727"/>
    </source>
</evidence>
<dbReference type="Pfam" id="PF10469">
    <property type="entry name" value="AKAP7_NLS"/>
    <property type="match status" value="1"/>
</dbReference>
<dbReference type="GO" id="GO:0005634">
    <property type="term" value="C:nucleus"/>
    <property type="evidence" value="ECO:0000318"/>
    <property type="project" value="GO_Central"/>
</dbReference>
<dbReference type="InterPro" id="IPR009097">
    <property type="entry name" value="Cyclic_Pdiesterase"/>
</dbReference>
<dbReference type="FunCoup" id="A0A7I4F621">
    <property type="interactions" value="3110"/>
</dbReference>
<proteinExistence type="predicted"/>
<dbReference type="EnsemblPlants" id="Pp3c16_10470V3.8">
    <property type="protein sequence ID" value="Pp3c16_10470V3.8"/>
    <property type="gene ID" value="Pp3c16_10470"/>
</dbReference>
<dbReference type="SUPFAM" id="SSF55144">
    <property type="entry name" value="LigT-like"/>
    <property type="match status" value="1"/>
</dbReference>
<dbReference type="Gene3D" id="3.90.1140.10">
    <property type="entry name" value="Cyclic phosphodiesterase"/>
    <property type="match status" value="1"/>
</dbReference>
<feature type="domain" description="K Homology" evidence="2">
    <location>
        <begin position="111"/>
        <end position="182"/>
    </location>
</feature>
<reference evidence="3" key="3">
    <citation type="submission" date="2020-12" db="UniProtKB">
        <authorList>
            <consortium name="EnsemblPlants"/>
        </authorList>
    </citation>
    <scope>IDENTIFICATION</scope>
</reference>
<name>A0A7I4F621_PHYPA</name>
<dbReference type="PANTHER" id="PTHR13360:SF1">
    <property type="entry name" value="ACTIVATING SIGNAL COINTEGRATOR 1 COMPLEX SUBUNIT 1"/>
    <property type="match status" value="1"/>
</dbReference>
<keyword evidence="4" id="KW-1185">Reference proteome</keyword>
<dbReference type="SUPFAM" id="SSF54791">
    <property type="entry name" value="Eukaryotic type KH-domain (KH-domain type I)"/>
    <property type="match status" value="1"/>
</dbReference>
<reference evidence="3 4" key="2">
    <citation type="journal article" date="2018" name="Plant J.">
        <title>The Physcomitrella patens chromosome-scale assembly reveals moss genome structure and evolution.</title>
        <authorList>
            <person name="Lang D."/>
            <person name="Ullrich K.K."/>
            <person name="Murat F."/>
            <person name="Fuchs J."/>
            <person name="Jenkins J."/>
            <person name="Haas F.B."/>
            <person name="Piednoel M."/>
            <person name="Gundlach H."/>
            <person name="Van Bel M."/>
            <person name="Meyberg R."/>
            <person name="Vives C."/>
            <person name="Morata J."/>
            <person name="Symeonidi A."/>
            <person name="Hiss M."/>
            <person name="Muchero W."/>
            <person name="Kamisugi Y."/>
            <person name="Saleh O."/>
            <person name="Blanc G."/>
            <person name="Decker E.L."/>
            <person name="van Gessel N."/>
            <person name="Grimwood J."/>
            <person name="Hayes R.D."/>
            <person name="Graham S.W."/>
            <person name="Gunter L.E."/>
            <person name="McDaniel S.F."/>
            <person name="Hoernstein S.N.W."/>
            <person name="Larsson A."/>
            <person name="Li F.W."/>
            <person name="Perroud P.F."/>
            <person name="Phillips J."/>
            <person name="Ranjan P."/>
            <person name="Rokshar D.S."/>
            <person name="Rothfels C.J."/>
            <person name="Schneider L."/>
            <person name="Shu S."/>
            <person name="Stevenson D.W."/>
            <person name="Thummler F."/>
            <person name="Tillich M."/>
            <person name="Villarreal Aguilar J.C."/>
            <person name="Widiez T."/>
            <person name="Wong G.K."/>
            <person name="Wymore A."/>
            <person name="Zhang Y."/>
            <person name="Zimmer A.D."/>
            <person name="Quatrano R.S."/>
            <person name="Mayer K.F.X."/>
            <person name="Goodstein D."/>
            <person name="Casacuberta J.M."/>
            <person name="Vandepoele K."/>
            <person name="Reski R."/>
            <person name="Cuming A.C."/>
            <person name="Tuskan G.A."/>
            <person name="Maumus F."/>
            <person name="Salse J."/>
            <person name="Schmutz J."/>
            <person name="Rensing S.A."/>
        </authorList>
    </citation>
    <scope>NUCLEOTIDE SEQUENCE [LARGE SCALE GENOMIC DNA]</scope>
    <source>
        <strain evidence="3 4">cv. Gransden 2004</strain>
    </source>
</reference>
<dbReference type="InterPro" id="IPR004088">
    <property type="entry name" value="KH_dom_type_1"/>
</dbReference>
<dbReference type="OrthoDB" id="277832at2759"/>
<dbReference type="InterPro" id="IPR009210">
    <property type="entry name" value="ASCC1"/>
</dbReference>
<reference evidence="3 4" key="1">
    <citation type="journal article" date="2008" name="Science">
        <title>The Physcomitrella genome reveals evolutionary insights into the conquest of land by plants.</title>
        <authorList>
            <person name="Rensing S."/>
            <person name="Lang D."/>
            <person name="Zimmer A."/>
            <person name="Terry A."/>
            <person name="Salamov A."/>
            <person name="Shapiro H."/>
            <person name="Nishiyama T."/>
            <person name="Perroud P.-F."/>
            <person name="Lindquist E."/>
            <person name="Kamisugi Y."/>
            <person name="Tanahashi T."/>
            <person name="Sakakibara K."/>
            <person name="Fujita T."/>
            <person name="Oishi K."/>
            <person name="Shin-I T."/>
            <person name="Kuroki Y."/>
            <person name="Toyoda A."/>
            <person name="Suzuki Y."/>
            <person name="Hashimoto A."/>
            <person name="Yamaguchi K."/>
            <person name="Sugano A."/>
            <person name="Kohara Y."/>
            <person name="Fujiyama A."/>
            <person name="Anterola A."/>
            <person name="Aoki S."/>
            <person name="Ashton N."/>
            <person name="Barbazuk W.B."/>
            <person name="Barker E."/>
            <person name="Bennetzen J."/>
            <person name="Bezanilla M."/>
            <person name="Blankenship R."/>
            <person name="Cho S.H."/>
            <person name="Dutcher S."/>
            <person name="Estelle M."/>
            <person name="Fawcett J.A."/>
            <person name="Gundlach H."/>
            <person name="Hanada K."/>
            <person name="Heyl A."/>
            <person name="Hicks K.A."/>
            <person name="Hugh J."/>
            <person name="Lohr M."/>
            <person name="Mayer K."/>
            <person name="Melkozernov A."/>
            <person name="Murata T."/>
            <person name="Nelson D."/>
            <person name="Pils B."/>
            <person name="Prigge M."/>
            <person name="Reiss B."/>
            <person name="Renner T."/>
            <person name="Rombauts S."/>
            <person name="Rushton P."/>
            <person name="Sanderfoot A."/>
            <person name="Schween G."/>
            <person name="Shiu S.-H."/>
            <person name="Stueber K."/>
            <person name="Theodoulou F.L."/>
            <person name="Tu H."/>
            <person name="Van de Peer Y."/>
            <person name="Verrier P.J."/>
            <person name="Waters E."/>
            <person name="Wood A."/>
            <person name="Yang L."/>
            <person name="Cove D."/>
            <person name="Cuming A."/>
            <person name="Hasebe M."/>
            <person name="Lucas S."/>
            <person name="Mishler D.B."/>
            <person name="Reski R."/>
            <person name="Grigoriev I."/>
            <person name="Quatrano R.S."/>
            <person name="Boore J.L."/>
        </authorList>
    </citation>
    <scope>NUCLEOTIDE SEQUENCE [LARGE SCALE GENOMIC DNA]</scope>
    <source>
        <strain evidence="3 4">cv. Gransden 2004</strain>
    </source>
</reference>
<dbReference type="Gramene" id="Pp3c16_10470V3.8">
    <property type="protein sequence ID" value="Pp3c16_10470V3.8"/>
    <property type="gene ID" value="Pp3c16_10470"/>
</dbReference>
<dbReference type="GeneID" id="112293507"/>
<dbReference type="GO" id="GO:0006355">
    <property type="term" value="P:regulation of DNA-templated transcription"/>
    <property type="evidence" value="ECO:0000318"/>
    <property type="project" value="GO_Central"/>
</dbReference>
<dbReference type="InterPro" id="IPR036612">
    <property type="entry name" value="KH_dom_type_1_sf"/>
</dbReference>
<dbReference type="PROSITE" id="PS50084">
    <property type="entry name" value="KH_TYPE_1"/>
    <property type="match status" value="1"/>
</dbReference>
<keyword evidence="1" id="KW-0694">RNA-binding</keyword>
<dbReference type="EMBL" id="ABEU02000016">
    <property type="status" value="NOT_ANNOTATED_CDS"/>
    <property type="molecule type" value="Genomic_DNA"/>
</dbReference>
<dbReference type="OMA" id="CLAHFQT"/>
<dbReference type="Gene3D" id="3.30.1370.10">
    <property type="entry name" value="K Homology domain, type 1"/>
    <property type="match status" value="1"/>
</dbReference>
<evidence type="ECO:0000313" key="3">
    <source>
        <dbReference type="EnsemblPlants" id="Pp3c16_10470V3.8"/>
    </source>
</evidence>
<dbReference type="PANTHER" id="PTHR13360">
    <property type="entry name" value="ACTIVATING SIGNAL COINTEGRATOR 1 COMPLEX SUBUNIT 1"/>
    <property type="match status" value="1"/>
</dbReference>
<dbReference type="KEGG" id="ppp:112293507"/>
<dbReference type="AlphaFoldDB" id="A0A7I4F621"/>
<dbReference type="Proteomes" id="UP000006727">
    <property type="component" value="Chromosome 16"/>
</dbReference>